<evidence type="ECO:0000313" key="5">
    <source>
        <dbReference type="EMBL" id="KAG2196583.1"/>
    </source>
</evidence>
<dbReference type="InterPro" id="IPR016534">
    <property type="entry name" value="VPS16"/>
</dbReference>
<reference evidence="5" key="1">
    <citation type="submission" date="2020-12" db="EMBL/GenBank/DDBJ databases">
        <title>Metabolic potential, ecology and presence of endohyphal bacteria is reflected in genomic diversity of Mucoromycotina.</title>
        <authorList>
            <person name="Muszewska A."/>
            <person name="Okrasinska A."/>
            <person name="Steczkiewicz K."/>
            <person name="Drgas O."/>
            <person name="Orlowska M."/>
            <person name="Perlinska-Lenart U."/>
            <person name="Aleksandrzak-Piekarczyk T."/>
            <person name="Szatraj K."/>
            <person name="Zielenkiewicz U."/>
            <person name="Pilsyk S."/>
            <person name="Malc E."/>
            <person name="Mieczkowski P."/>
            <person name="Kruszewska J.S."/>
            <person name="Biernat P."/>
            <person name="Pawlowska J."/>
        </authorList>
    </citation>
    <scope>NUCLEOTIDE SEQUENCE</scope>
    <source>
        <strain evidence="5">WA0000017839</strain>
    </source>
</reference>
<dbReference type="PIRSF" id="PIRSF007949">
    <property type="entry name" value="VPS16"/>
    <property type="match status" value="1"/>
</dbReference>
<name>A0A8H7UYB8_9FUNG</name>
<dbReference type="PANTHER" id="PTHR12811:SF0">
    <property type="entry name" value="VACUOLAR PROTEIN SORTING-ASSOCIATED PROTEIN 16 HOMOLOG"/>
    <property type="match status" value="1"/>
</dbReference>
<comment type="caution">
    <text evidence="5">The sequence shown here is derived from an EMBL/GenBank/DDBJ whole genome shotgun (WGS) entry which is preliminary data.</text>
</comment>
<keyword evidence="6" id="KW-1185">Reference proteome</keyword>
<dbReference type="SUPFAM" id="SSF50978">
    <property type="entry name" value="WD40 repeat-like"/>
    <property type="match status" value="1"/>
</dbReference>
<evidence type="ECO:0000259" key="3">
    <source>
        <dbReference type="Pfam" id="PF04840"/>
    </source>
</evidence>
<dbReference type="GO" id="GO:0003779">
    <property type="term" value="F:actin binding"/>
    <property type="evidence" value="ECO:0007669"/>
    <property type="project" value="TreeGrafter"/>
</dbReference>
<accession>A0A8H7UYB8</accession>
<dbReference type="OrthoDB" id="1792at2759"/>
<dbReference type="GO" id="GO:0005768">
    <property type="term" value="C:endosome"/>
    <property type="evidence" value="ECO:0007669"/>
    <property type="project" value="TreeGrafter"/>
</dbReference>
<comment type="similarity">
    <text evidence="1 2">Belongs to the VPS16 family.</text>
</comment>
<dbReference type="Gene3D" id="2.130.10.10">
    <property type="entry name" value="YVTN repeat-like/Quinoprotein amine dehydrogenase"/>
    <property type="match status" value="1"/>
</dbReference>
<evidence type="ECO:0000256" key="2">
    <source>
        <dbReference type="PIRNR" id="PIRNR007949"/>
    </source>
</evidence>
<evidence type="ECO:0000259" key="4">
    <source>
        <dbReference type="Pfam" id="PF04841"/>
    </source>
</evidence>
<dbReference type="GO" id="GO:0030897">
    <property type="term" value="C:HOPS complex"/>
    <property type="evidence" value="ECO:0007669"/>
    <property type="project" value="TreeGrafter"/>
</dbReference>
<feature type="domain" description="Vps16 N-terminal" evidence="4">
    <location>
        <begin position="5"/>
        <end position="407"/>
    </location>
</feature>
<dbReference type="InterPro" id="IPR006926">
    <property type="entry name" value="Vps16_N"/>
</dbReference>
<proteinExistence type="inferred from homology"/>
<sequence length="836" mass="95378">MAPNPTSDWTELHDRFYRKQEIYSLSWNQTDLSKFMISGAQYGGPIAMIRDDKKVLLLQKQQPIKPTIYMYTSAGKLIEQIQWDKGRIVALGWTDGEQLVVVTDDGSVRLYTLHGQYTQFSLGKDAQNDGIIDCQIWGGGLIAMTGKYQLISVTNFDEPQPKPMAEINLDEPPHSWTVVPPQFTLSRHVEVLIATGSTILVVDSKEATDQHLTQGPFTKMVVSPNGKFLALFTMDGKLWVVSTDFQKNLSEYATKSKIPPQQLVWCGTDSVVLYWDKIVLMVGPFGDWIKFTYDDPIYLASEIDGVRIISNDKCELLQKVPASTEKIFKIGSTEPPAMLFDALDHYERKSPKADENIRSIKTELIDAVDSCIEAAGFEFQHHYQRSLLKAASFGKCFLENYNANSFVDMSQTIRVLNAVRFYDIGIPLTYAQYKRCSPDALIDRLINRNNHLLAIRIAEYLQLRTDKILIHWACEKIKSSTEDEESICRTIVDKLAKKPGLSYAEIAKTAHDAGQTRLATKLLDYEPRAADQVPLLISMQEDETALIKAIDSGDTDLVYLVIFHLKRKLPLGEFFRMINNKPMACNLLEVYCKEQDTELLKDFYYQDDRRIDSANVVLSEGFSELDIAERIKKLKIAGKTYSEHREQAFEAKWMQGKKTDQIFVWKKKAVDEAIKLLQFQLTLEKDTTQSFTGLSTSETIYKCTTLGHHNKATKIKTDFKIPDKRFWWVKLRALVEVRDWETLEKLAKSKKSPIGYEPFVEECIKAKQYQEASKYILKCDPPVRPMLFVKIGAFKEAGEQAYLNKDVEGLRQVRAKCTNHIVAQELDSLLAQLNAK</sequence>
<dbReference type="Gene3D" id="1.10.150.780">
    <property type="entry name" value="Vps16, C-terminal region"/>
    <property type="match status" value="1"/>
</dbReference>
<dbReference type="EMBL" id="JAEPRD010000143">
    <property type="protein sequence ID" value="KAG2196583.1"/>
    <property type="molecule type" value="Genomic_DNA"/>
</dbReference>
<dbReference type="GO" id="GO:0042144">
    <property type="term" value="P:vacuole fusion, non-autophagic"/>
    <property type="evidence" value="ECO:0007669"/>
    <property type="project" value="TreeGrafter"/>
</dbReference>
<dbReference type="Pfam" id="PF04840">
    <property type="entry name" value="Vps16_C"/>
    <property type="match status" value="1"/>
</dbReference>
<dbReference type="GO" id="GO:0016197">
    <property type="term" value="P:endosomal transport"/>
    <property type="evidence" value="ECO:0007669"/>
    <property type="project" value="TreeGrafter"/>
</dbReference>
<dbReference type="GO" id="GO:0006886">
    <property type="term" value="P:intracellular protein transport"/>
    <property type="evidence" value="ECO:0007669"/>
    <property type="project" value="InterPro"/>
</dbReference>
<keyword evidence="2" id="KW-0813">Transport</keyword>
<dbReference type="InterPro" id="IPR006925">
    <property type="entry name" value="Vps16_C"/>
</dbReference>
<evidence type="ECO:0000313" key="6">
    <source>
        <dbReference type="Proteomes" id="UP000603453"/>
    </source>
</evidence>
<protein>
    <recommendedName>
        <fullName evidence="2">Probable vacuolar protein sorting-associated protein 16 homolog</fullName>
    </recommendedName>
</protein>
<evidence type="ECO:0000256" key="1">
    <source>
        <dbReference type="ARBA" id="ARBA00009250"/>
    </source>
</evidence>
<dbReference type="InterPro" id="IPR036322">
    <property type="entry name" value="WD40_repeat_dom_sf"/>
</dbReference>
<dbReference type="PANTHER" id="PTHR12811">
    <property type="entry name" value="VACUOLAR PROTEIN SORTING VPS16"/>
    <property type="match status" value="1"/>
</dbReference>
<comment type="function">
    <text evidence="2">Essential for vacuolar protein sorting. Required for vacuole biogenesis, stability and to maintain vacuole morphology.</text>
</comment>
<dbReference type="AlphaFoldDB" id="A0A8H7UYB8"/>
<keyword evidence="2" id="KW-0653">Protein transport</keyword>
<gene>
    <name evidence="5" type="ORF">INT47_004886</name>
</gene>
<dbReference type="Pfam" id="PF04841">
    <property type="entry name" value="Vps16_N"/>
    <property type="match status" value="1"/>
</dbReference>
<organism evidence="5 6">
    <name type="scientific">Mucor saturninus</name>
    <dbReference type="NCBI Taxonomy" id="64648"/>
    <lineage>
        <taxon>Eukaryota</taxon>
        <taxon>Fungi</taxon>
        <taxon>Fungi incertae sedis</taxon>
        <taxon>Mucoromycota</taxon>
        <taxon>Mucoromycotina</taxon>
        <taxon>Mucoromycetes</taxon>
        <taxon>Mucorales</taxon>
        <taxon>Mucorineae</taxon>
        <taxon>Mucoraceae</taxon>
        <taxon>Mucor</taxon>
    </lineage>
</organism>
<dbReference type="InterPro" id="IPR038132">
    <property type="entry name" value="Vps16_C_sf"/>
</dbReference>
<dbReference type="Proteomes" id="UP000603453">
    <property type="component" value="Unassembled WGS sequence"/>
</dbReference>
<dbReference type="InterPro" id="IPR015943">
    <property type="entry name" value="WD40/YVTN_repeat-like_dom_sf"/>
</dbReference>
<feature type="domain" description="Vps16 C-terminal" evidence="3">
    <location>
        <begin position="501"/>
        <end position="819"/>
    </location>
</feature>